<dbReference type="CDD" id="cd14656">
    <property type="entry name" value="Imelysin-like_EfeO"/>
    <property type="match status" value="1"/>
</dbReference>
<dbReference type="PANTHER" id="PTHR39192:SF1">
    <property type="entry name" value="IRON UPTAKE SYSTEM COMPONENT EFEO"/>
    <property type="match status" value="1"/>
</dbReference>
<keyword evidence="7" id="KW-1185">Reference proteome</keyword>
<comment type="similarity">
    <text evidence="2">Belongs to the EfeM/EfeO family.</text>
</comment>
<evidence type="ECO:0000256" key="2">
    <source>
        <dbReference type="ARBA" id="ARBA00005989"/>
    </source>
</evidence>
<organism evidence="6 7">
    <name type="scientific">Catenulispora yoronensis</name>
    <dbReference type="NCBI Taxonomy" id="450799"/>
    <lineage>
        <taxon>Bacteria</taxon>
        <taxon>Bacillati</taxon>
        <taxon>Actinomycetota</taxon>
        <taxon>Actinomycetes</taxon>
        <taxon>Catenulisporales</taxon>
        <taxon>Catenulisporaceae</taxon>
        <taxon>Catenulispora</taxon>
    </lineage>
</organism>
<evidence type="ECO:0000256" key="1">
    <source>
        <dbReference type="ARBA" id="ARBA00004196"/>
    </source>
</evidence>
<dbReference type="InterPro" id="IPR034981">
    <property type="entry name" value="Imelysin-like_EfeO/Algp7"/>
</dbReference>
<dbReference type="Gene3D" id="1.20.1420.20">
    <property type="entry name" value="M75 peptidase, HXXE motif"/>
    <property type="match status" value="1"/>
</dbReference>
<dbReference type="EMBL" id="BAAAQN010000096">
    <property type="protein sequence ID" value="GAA2064478.1"/>
    <property type="molecule type" value="Genomic_DNA"/>
</dbReference>
<reference evidence="6 7" key="1">
    <citation type="journal article" date="2019" name="Int. J. Syst. Evol. Microbiol.">
        <title>The Global Catalogue of Microorganisms (GCM) 10K type strain sequencing project: providing services to taxonomists for standard genome sequencing and annotation.</title>
        <authorList>
            <consortium name="The Broad Institute Genomics Platform"/>
            <consortium name="The Broad Institute Genome Sequencing Center for Infectious Disease"/>
            <person name="Wu L."/>
            <person name="Ma J."/>
        </authorList>
    </citation>
    <scope>NUCLEOTIDE SEQUENCE [LARGE SCALE GENOMIC DNA]</scope>
    <source>
        <strain evidence="6 7">JCM 16014</strain>
    </source>
</reference>
<keyword evidence="3 4" id="KW-0732">Signal</keyword>
<feature type="signal peptide" evidence="4">
    <location>
        <begin position="1"/>
        <end position="28"/>
    </location>
</feature>
<evidence type="ECO:0000313" key="6">
    <source>
        <dbReference type="EMBL" id="GAA2064478.1"/>
    </source>
</evidence>
<name>A0ABN2VK90_9ACTN</name>
<dbReference type="Pfam" id="PF09375">
    <property type="entry name" value="Peptidase_M75"/>
    <property type="match status" value="1"/>
</dbReference>
<gene>
    <name evidence="6" type="ORF">GCM10009839_89980</name>
</gene>
<evidence type="ECO:0000256" key="4">
    <source>
        <dbReference type="SAM" id="SignalP"/>
    </source>
</evidence>
<protein>
    <submittedName>
        <fullName evidence="6">EfeM/EfeO family lipoprotein</fullName>
    </submittedName>
</protein>
<keyword evidence="6" id="KW-0449">Lipoprotein</keyword>
<evidence type="ECO:0000259" key="5">
    <source>
        <dbReference type="Pfam" id="PF09375"/>
    </source>
</evidence>
<feature type="domain" description="Imelysin-like" evidence="5">
    <location>
        <begin position="155"/>
        <end position="383"/>
    </location>
</feature>
<comment type="caution">
    <text evidence="6">The sequence shown here is derived from an EMBL/GenBank/DDBJ whole genome shotgun (WGS) entry which is preliminary data.</text>
</comment>
<evidence type="ECO:0000256" key="3">
    <source>
        <dbReference type="ARBA" id="ARBA00022729"/>
    </source>
</evidence>
<dbReference type="Proteomes" id="UP001500751">
    <property type="component" value="Unassembled WGS sequence"/>
</dbReference>
<dbReference type="InterPro" id="IPR038352">
    <property type="entry name" value="Imelysin_sf"/>
</dbReference>
<feature type="chain" id="PRO_5046258319" evidence="4">
    <location>
        <begin position="29"/>
        <end position="397"/>
    </location>
</feature>
<dbReference type="InterPro" id="IPR050894">
    <property type="entry name" value="EfeM/EfeO_iron_uptake"/>
</dbReference>
<evidence type="ECO:0000313" key="7">
    <source>
        <dbReference type="Proteomes" id="UP001500751"/>
    </source>
</evidence>
<comment type="subcellular location">
    <subcellularLocation>
        <location evidence="1">Cell envelope</location>
    </subcellularLocation>
</comment>
<sequence>MRRASPHRQWQWQTRLAAVPIAALVAVAAGTAESSSAVPGGPIGVRASGCGTPPPALHAGPVSFSVTDRTKVFATVYLVDAADQRVYAEIPWLTPDRTLPLATTLAAGRYAIRCVLSDGTIRTTSAFTVSGTVSGTAAVAGYRPMPDLDLTGPVNAYRAWVQAALPTLLDRAQVLDADVARGDLAAARADWLPAHLAYERLGAAYNSFGDFDADLDGTAAGLPDGPTDQDWHGLHAIEYGLWHDTSAPDLRARTQALVGTVQDLTADFPSEEIDPGDLPLRAHEILENTLQFQITGDADAGSGTSLATAYANTEGTREVLTVLAPLIDDRAPALTARLGAELALVQADLTADRDPAGTWIPAPALTAAQRQRLDADLGVLVEDLSLVPNLLAPRSGA</sequence>
<dbReference type="RefSeq" id="WP_344671902.1">
    <property type="nucleotide sequence ID" value="NZ_BAAAQN010000096.1"/>
</dbReference>
<dbReference type="PANTHER" id="PTHR39192">
    <property type="entry name" value="IRON UPTAKE SYSTEM COMPONENT EFEO"/>
    <property type="match status" value="1"/>
</dbReference>
<dbReference type="InterPro" id="IPR018976">
    <property type="entry name" value="Imelysin-like"/>
</dbReference>
<accession>A0ABN2VK90</accession>
<proteinExistence type="inferred from homology"/>